<dbReference type="EMBL" id="QRDY01000001">
    <property type="protein sequence ID" value="RED65944.1"/>
    <property type="molecule type" value="Genomic_DNA"/>
</dbReference>
<dbReference type="InterPro" id="IPR001173">
    <property type="entry name" value="Glyco_trans_2-like"/>
</dbReference>
<feature type="domain" description="Glycosyltransferase 2-like" evidence="1">
    <location>
        <begin position="5"/>
        <end position="145"/>
    </location>
</feature>
<evidence type="ECO:0000313" key="2">
    <source>
        <dbReference type="EMBL" id="RED65944.1"/>
    </source>
</evidence>
<sequence length="362" mass="42317">MITISLCMIVKNEEHSIGRCLDSIHDLVDEINIVDTGSTDQTKSIVSLYTDRIFDFEWIEDFSAARNFSFEQATKDYIMWLDADDYLFENDRQALQKLKHSMKPEFHAVLMDYVLSRDQTGSAQNMTRRHRLLKRDCHFRWIYPIHEYIPVQGPVKISDIEISHSPFLEKKDRSRNIRILRQAILRDGGQLSRRYHFYLANELIGNGQIDEAIATFESFLAGETQYFEDHIAACGTLSNFYHERNQPDKELQYLLKTFEYTKPRPDYCCRIGIWFEEHKAYDKAVFWYELAIQVKSGDEYSLGLINKVCWTWGPHAQLAICFGKLGELDKAYEHNEIALTYLPDEPNLLKNKAQLDAARASL</sequence>
<dbReference type="SMART" id="SM00028">
    <property type="entry name" value="TPR"/>
    <property type="match status" value="3"/>
</dbReference>
<reference evidence="2 3" key="1">
    <citation type="submission" date="2018-07" db="EMBL/GenBank/DDBJ databases">
        <title>Genomic Encyclopedia of Type Strains, Phase III (KMG-III): the genomes of soil and plant-associated and newly described type strains.</title>
        <authorList>
            <person name="Whitman W."/>
        </authorList>
    </citation>
    <scope>NUCLEOTIDE SEQUENCE [LARGE SCALE GENOMIC DNA]</scope>
    <source>
        <strain evidence="2 3">CECT 8236</strain>
    </source>
</reference>
<dbReference type="Gene3D" id="3.90.550.10">
    <property type="entry name" value="Spore Coat Polysaccharide Biosynthesis Protein SpsA, Chain A"/>
    <property type="match status" value="1"/>
</dbReference>
<keyword evidence="3" id="KW-1185">Reference proteome</keyword>
<dbReference type="InterPro" id="IPR019734">
    <property type="entry name" value="TPR_rpt"/>
</dbReference>
<dbReference type="PANTHER" id="PTHR43630:SF2">
    <property type="entry name" value="GLYCOSYLTRANSFERASE"/>
    <property type="match status" value="1"/>
</dbReference>
<name>A0A3D9IW94_9BACL</name>
<dbReference type="SUPFAM" id="SSF53448">
    <property type="entry name" value="Nucleotide-diphospho-sugar transferases"/>
    <property type="match status" value="1"/>
</dbReference>
<proteinExistence type="predicted"/>
<accession>A0A3D9IW94</accession>
<gene>
    <name evidence="2" type="ORF">DFP95_101440</name>
</gene>
<dbReference type="InterPro" id="IPR029044">
    <property type="entry name" value="Nucleotide-diphossugar_trans"/>
</dbReference>
<dbReference type="RefSeq" id="WP_115990903.1">
    <property type="nucleotide sequence ID" value="NZ_QRDY01000001.1"/>
</dbReference>
<organism evidence="2 3">
    <name type="scientific">Cohnella lupini</name>
    <dbReference type="NCBI Taxonomy" id="1294267"/>
    <lineage>
        <taxon>Bacteria</taxon>
        <taxon>Bacillati</taxon>
        <taxon>Bacillota</taxon>
        <taxon>Bacilli</taxon>
        <taxon>Bacillales</taxon>
        <taxon>Paenibacillaceae</taxon>
        <taxon>Cohnella</taxon>
    </lineage>
</organism>
<dbReference type="Proteomes" id="UP000256869">
    <property type="component" value="Unassembled WGS sequence"/>
</dbReference>
<dbReference type="Pfam" id="PF00535">
    <property type="entry name" value="Glycos_transf_2"/>
    <property type="match status" value="1"/>
</dbReference>
<protein>
    <submittedName>
        <fullName evidence="2">Glycosyl transferase family 2</fullName>
    </submittedName>
</protein>
<dbReference type="GO" id="GO:0016740">
    <property type="term" value="F:transferase activity"/>
    <property type="evidence" value="ECO:0007669"/>
    <property type="project" value="UniProtKB-KW"/>
</dbReference>
<dbReference type="Gene3D" id="1.25.40.10">
    <property type="entry name" value="Tetratricopeptide repeat domain"/>
    <property type="match status" value="1"/>
</dbReference>
<dbReference type="SUPFAM" id="SSF48452">
    <property type="entry name" value="TPR-like"/>
    <property type="match status" value="1"/>
</dbReference>
<dbReference type="CDD" id="cd02511">
    <property type="entry name" value="Beta4Glucosyltransferase"/>
    <property type="match status" value="1"/>
</dbReference>
<dbReference type="InterPro" id="IPR011990">
    <property type="entry name" value="TPR-like_helical_dom_sf"/>
</dbReference>
<keyword evidence="2" id="KW-0808">Transferase</keyword>
<comment type="caution">
    <text evidence="2">The sequence shown here is derived from an EMBL/GenBank/DDBJ whole genome shotgun (WGS) entry which is preliminary data.</text>
</comment>
<dbReference type="AlphaFoldDB" id="A0A3D9IW94"/>
<dbReference type="PANTHER" id="PTHR43630">
    <property type="entry name" value="POLY-BETA-1,6-N-ACETYL-D-GLUCOSAMINE SYNTHASE"/>
    <property type="match status" value="1"/>
</dbReference>
<evidence type="ECO:0000313" key="3">
    <source>
        <dbReference type="Proteomes" id="UP000256869"/>
    </source>
</evidence>
<evidence type="ECO:0000259" key="1">
    <source>
        <dbReference type="Pfam" id="PF00535"/>
    </source>
</evidence>
<dbReference type="OrthoDB" id="9815923at2"/>